<feature type="compositionally biased region" description="Low complexity" evidence="1">
    <location>
        <begin position="794"/>
        <end position="812"/>
    </location>
</feature>
<gene>
    <name evidence="3" type="ORF">BDP27DRAFT_1317253</name>
</gene>
<sequence>MKKFFGTSSKSKSKSANPNQNYTDETTPPATPGLQTTPIHSAHAVYLPQQAQAGNLRALNSGLQPLRPNSALDPDQSAEELPFDPPPSIPVSRNSSFGSLQAPNLPLGTPNNPVSPAPNTQQTLRKKQPQRDNTGGSVSNSAQAPGVSGILRALDPPPPNHVPHHSHNPSSSDLPVSGRETPISYMQAQSDDAPHKDKLSKWNLFSRINDDTNKDRRKEEKVPLSAKDLEARKVEKERREERERHWQFVDREEKKEPQPFRREDKAVDREREAAELTRMIGYLTATASEDWALVLEVCERASSNEANAKEAVRALRREFKYGPPQAQLSAARLWAIMLRNSSEIFITQCTSRKFLDTLEDLLTNTGGGPFGSGKGTSPVVRERVMDVLAAAAYASGTRKDTGFRGLWKKVKPIDKPDEGVPFDTDDAMFNPPLGGRASYSEVTPPAAADSKGIAHYDPTNPNAGHTERPEREHKKDRSERDREGRHKDREHRSKDRDREHHKKPRNRIIPLEEDIRRLFQECKIGVGNANLLSQALVHARLEELKRGDRGEVIREFRLKCISSQELIAAQIPWATAGAERSRKEKEREVALLYGETDDPAPGIKDRDRTVSNHSALADAAGIPGRESPIDEQTTEEKLLAALLEANEELLAALGQYDDLERVAIERRAEEKSRKEIRMDRRTIATLEQQSLEDPSLSSGGSSANLILPSSRSPSPSNHGSRPPSVVMQHPLPQHPHSLLPHPQQQLVAQSQAPSSTHSPEIPSTTLAPPRAPPHGPRSPALHTTHSGHPHGHSRTGSSGYPSSRTPSPNTPSMESSHWTGENVGGSGAMGAASSMGSSTRDKDLLNGLNSLDTDKGKAVWTAVSVNDSDDEILTPIKPSAKALGKRRIEASDEPEQAPFNPDDLYYDQNKDAGSTDQFNPYAEGDFNTPLGEAGYNSDSDDSESAYYPDGRPRSRNEILHHLHHPPVHFVYDAAAERTQQRIREMEMERTLEVSNVH</sequence>
<dbReference type="InterPro" id="IPR008942">
    <property type="entry name" value="ENTH_VHS"/>
</dbReference>
<feature type="compositionally biased region" description="Basic and acidic residues" evidence="1">
    <location>
        <begin position="465"/>
        <end position="498"/>
    </location>
</feature>
<reference evidence="3" key="1">
    <citation type="submission" date="2020-11" db="EMBL/GenBank/DDBJ databases">
        <authorList>
            <consortium name="DOE Joint Genome Institute"/>
            <person name="Ahrendt S."/>
            <person name="Riley R."/>
            <person name="Andreopoulos W."/>
            <person name="Labutti K."/>
            <person name="Pangilinan J."/>
            <person name="Ruiz-Duenas F.J."/>
            <person name="Barrasa J.M."/>
            <person name="Sanchez-Garcia M."/>
            <person name="Camarero S."/>
            <person name="Miyauchi S."/>
            <person name="Serrano A."/>
            <person name="Linde D."/>
            <person name="Babiker R."/>
            <person name="Drula E."/>
            <person name="Ayuso-Fernandez I."/>
            <person name="Pacheco R."/>
            <person name="Padilla G."/>
            <person name="Ferreira P."/>
            <person name="Barriuso J."/>
            <person name="Kellner H."/>
            <person name="Castanera R."/>
            <person name="Alfaro M."/>
            <person name="Ramirez L."/>
            <person name="Pisabarro A.G."/>
            <person name="Kuo A."/>
            <person name="Tritt A."/>
            <person name="Lipzen A."/>
            <person name="He G."/>
            <person name="Yan M."/>
            <person name="Ng V."/>
            <person name="Cullen D."/>
            <person name="Martin F."/>
            <person name="Rosso M.-N."/>
            <person name="Henrissat B."/>
            <person name="Hibbett D."/>
            <person name="Martinez A.T."/>
            <person name="Grigoriev I.V."/>
        </authorList>
    </citation>
    <scope>NUCLEOTIDE SEQUENCE</scope>
    <source>
        <strain evidence="3">AH 40177</strain>
    </source>
</reference>
<feature type="compositionally biased region" description="Polar residues" evidence="1">
    <location>
        <begin position="747"/>
        <end position="766"/>
    </location>
</feature>
<dbReference type="PANTHER" id="PTHR47789">
    <property type="entry name" value="LAS SEVENTEEN-BINDING PROTEIN 5"/>
    <property type="match status" value="1"/>
</dbReference>
<name>A0A9P5Q575_9AGAR</name>
<feature type="region of interest" description="Disordered" evidence="1">
    <location>
        <begin position="1"/>
        <end position="199"/>
    </location>
</feature>
<dbReference type="GO" id="GO:0007015">
    <property type="term" value="P:actin filament organization"/>
    <property type="evidence" value="ECO:0007669"/>
    <property type="project" value="InterPro"/>
</dbReference>
<dbReference type="CDD" id="cd16980">
    <property type="entry name" value="VHS_Lsb5"/>
    <property type="match status" value="1"/>
</dbReference>
<organism evidence="3 4">
    <name type="scientific">Rhodocollybia butyracea</name>
    <dbReference type="NCBI Taxonomy" id="206335"/>
    <lineage>
        <taxon>Eukaryota</taxon>
        <taxon>Fungi</taxon>
        <taxon>Dikarya</taxon>
        <taxon>Basidiomycota</taxon>
        <taxon>Agaricomycotina</taxon>
        <taxon>Agaricomycetes</taxon>
        <taxon>Agaricomycetidae</taxon>
        <taxon>Agaricales</taxon>
        <taxon>Marasmiineae</taxon>
        <taxon>Omphalotaceae</taxon>
        <taxon>Rhodocollybia</taxon>
    </lineage>
</organism>
<dbReference type="GO" id="GO:0035091">
    <property type="term" value="F:phosphatidylinositol binding"/>
    <property type="evidence" value="ECO:0007669"/>
    <property type="project" value="InterPro"/>
</dbReference>
<feature type="compositionally biased region" description="Basic and acidic residues" evidence="1">
    <location>
        <begin position="208"/>
        <end position="223"/>
    </location>
</feature>
<dbReference type="EMBL" id="JADNRY010000013">
    <property type="protein sequence ID" value="KAF9074525.1"/>
    <property type="molecule type" value="Genomic_DNA"/>
</dbReference>
<feature type="region of interest" description="Disordered" evidence="1">
    <location>
        <begin position="686"/>
        <end position="857"/>
    </location>
</feature>
<feature type="region of interest" description="Disordered" evidence="1">
    <location>
        <begin position="881"/>
        <end position="954"/>
    </location>
</feature>
<dbReference type="SUPFAM" id="SSF48464">
    <property type="entry name" value="ENTH/VHS domain"/>
    <property type="match status" value="1"/>
</dbReference>
<dbReference type="GO" id="GO:0051666">
    <property type="term" value="P:actin cortical patch localization"/>
    <property type="evidence" value="ECO:0007669"/>
    <property type="project" value="TreeGrafter"/>
</dbReference>
<dbReference type="Proteomes" id="UP000772434">
    <property type="component" value="Unassembled WGS sequence"/>
</dbReference>
<dbReference type="PROSITE" id="PS50179">
    <property type="entry name" value="VHS"/>
    <property type="match status" value="1"/>
</dbReference>
<dbReference type="GO" id="GO:0007034">
    <property type="term" value="P:vacuolar transport"/>
    <property type="evidence" value="ECO:0007669"/>
    <property type="project" value="UniProtKB-ARBA"/>
</dbReference>
<dbReference type="AlphaFoldDB" id="A0A9P5Q575"/>
<feature type="compositionally biased region" description="Polar residues" evidence="1">
    <location>
        <begin position="91"/>
        <end position="102"/>
    </location>
</feature>
<dbReference type="GO" id="GO:0030479">
    <property type="term" value="C:actin cortical patch"/>
    <property type="evidence" value="ECO:0007669"/>
    <property type="project" value="TreeGrafter"/>
</dbReference>
<feature type="compositionally biased region" description="Low complexity" evidence="1">
    <location>
        <begin position="708"/>
        <end position="746"/>
    </location>
</feature>
<dbReference type="OrthoDB" id="10255964at2759"/>
<proteinExistence type="predicted"/>
<feature type="compositionally biased region" description="Polar residues" evidence="1">
    <location>
        <begin position="131"/>
        <end position="143"/>
    </location>
</feature>
<evidence type="ECO:0000313" key="4">
    <source>
        <dbReference type="Proteomes" id="UP000772434"/>
    </source>
</evidence>
<accession>A0A9P5Q575</accession>
<feature type="domain" description="VHS" evidence="2">
    <location>
        <begin position="281"/>
        <end position="388"/>
    </location>
</feature>
<dbReference type="PANTHER" id="PTHR47789:SF2">
    <property type="entry name" value="VHS DOMAIN-CONTAINING PROTEIN"/>
    <property type="match status" value="1"/>
</dbReference>
<dbReference type="SMART" id="SM00288">
    <property type="entry name" value="VHS"/>
    <property type="match status" value="1"/>
</dbReference>
<feature type="region of interest" description="Disordered" evidence="1">
    <location>
        <begin position="414"/>
        <end position="505"/>
    </location>
</feature>
<dbReference type="InterPro" id="IPR002014">
    <property type="entry name" value="VHS_dom"/>
</dbReference>
<dbReference type="GO" id="GO:0006897">
    <property type="term" value="P:endocytosis"/>
    <property type="evidence" value="ECO:0007669"/>
    <property type="project" value="InterPro"/>
</dbReference>
<keyword evidence="4" id="KW-1185">Reference proteome</keyword>
<evidence type="ECO:0000313" key="3">
    <source>
        <dbReference type="EMBL" id="KAF9074525.1"/>
    </source>
</evidence>
<evidence type="ECO:0000259" key="2">
    <source>
        <dbReference type="PROSITE" id="PS50179"/>
    </source>
</evidence>
<protein>
    <recommendedName>
        <fullName evidence="2">VHS domain-containing protein</fullName>
    </recommendedName>
</protein>
<dbReference type="Pfam" id="PF00790">
    <property type="entry name" value="VHS"/>
    <property type="match status" value="1"/>
</dbReference>
<dbReference type="Gene3D" id="1.25.40.90">
    <property type="match status" value="1"/>
</dbReference>
<evidence type="ECO:0000256" key="1">
    <source>
        <dbReference type="SAM" id="MobiDB-lite"/>
    </source>
</evidence>
<feature type="compositionally biased region" description="Polar residues" evidence="1">
    <location>
        <begin position="109"/>
        <end position="123"/>
    </location>
</feature>
<dbReference type="InterPro" id="IPR045007">
    <property type="entry name" value="LSB5"/>
</dbReference>
<feature type="compositionally biased region" description="Polar residues" evidence="1">
    <location>
        <begin position="686"/>
        <end position="704"/>
    </location>
</feature>
<feature type="compositionally biased region" description="Low complexity" evidence="1">
    <location>
        <begin position="829"/>
        <end position="838"/>
    </location>
</feature>
<dbReference type="GO" id="GO:0043130">
    <property type="term" value="F:ubiquitin binding"/>
    <property type="evidence" value="ECO:0007669"/>
    <property type="project" value="InterPro"/>
</dbReference>
<feature type="compositionally biased region" description="Polar residues" evidence="1">
    <location>
        <begin position="16"/>
        <end position="39"/>
    </location>
</feature>
<feature type="region of interest" description="Disordered" evidence="1">
    <location>
        <begin position="204"/>
        <end position="223"/>
    </location>
</feature>
<comment type="caution">
    <text evidence="3">The sequence shown here is derived from an EMBL/GenBank/DDBJ whole genome shotgun (WGS) entry which is preliminary data.</text>
</comment>